<dbReference type="Gene3D" id="3.40.50.720">
    <property type="entry name" value="NAD(P)-binding Rossmann-like Domain"/>
    <property type="match status" value="1"/>
</dbReference>
<dbReference type="InterPro" id="IPR029154">
    <property type="entry name" value="HIBADH-like_NADP-bd"/>
</dbReference>
<dbReference type="Pfam" id="PF14833">
    <property type="entry name" value="NAD_binding_11"/>
    <property type="match status" value="1"/>
</dbReference>
<dbReference type="InterPro" id="IPR006115">
    <property type="entry name" value="6PGDH_NADP-bd"/>
</dbReference>
<comment type="caution">
    <text evidence="3">The sequence shown here is derived from an EMBL/GenBank/DDBJ whole genome shotgun (WGS) entry which is preliminary data.</text>
</comment>
<dbReference type="InterPro" id="IPR013328">
    <property type="entry name" value="6PGD_dom2"/>
</dbReference>
<dbReference type="EMBL" id="JABCIY010000160">
    <property type="protein sequence ID" value="KAF7191158.1"/>
    <property type="molecule type" value="Genomic_DNA"/>
</dbReference>
<evidence type="ECO:0000313" key="3">
    <source>
        <dbReference type="EMBL" id="KAF7191158.1"/>
    </source>
</evidence>
<dbReference type="OrthoDB" id="48988at2759"/>
<dbReference type="PANTHER" id="PTHR43060">
    <property type="entry name" value="3-HYDROXYISOBUTYRATE DEHYDROGENASE-LIKE 1, MITOCHONDRIAL-RELATED"/>
    <property type="match status" value="1"/>
</dbReference>
<dbReference type="InterPro" id="IPR008927">
    <property type="entry name" value="6-PGluconate_DH-like_C_sf"/>
</dbReference>
<feature type="domain" description="6-phosphogluconate dehydrogenase NADP-binding" evidence="1">
    <location>
        <begin position="10"/>
        <end position="171"/>
    </location>
</feature>
<dbReference type="GO" id="GO:0051287">
    <property type="term" value="F:NAD binding"/>
    <property type="evidence" value="ECO:0007669"/>
    <property type="project" value="InterPro"/>
</dbReference>
<sequence length="410" mass="43545">MDDSAQQQLRVGVCGLGAMGRGMVNNLLAAGFEVHGYDIVPSLVERFSKDGGKAATSPKEVASQVDILLIMVVNSAQVSSVLFDADTGAMLGLARNAAIIVSSTVPGAYIREVRGRIDIDCNRSDIQLLDCPVSGGASGAADGNLTVFACGSDEGMILVDPILQAIGKKIHRICNNSGVNGETGSGANGKVCHQVIPEIEIALVAEVMALAARAGLNTQEVYDYLQAGVAASWIMGNRIPHALENDDTVRSAMTNSRKDSSIVVRTAGELSYPVPLVAAAEQIYQTAVHIGWAGMDDSALWRLYLRDFPQDAVYQQTKSTPTGPGSVMSLQGFEDIMVGVHLAAAAESHGFTRAIGLDAEQMHGIICGAAGWNVQFENYARRMSKGPWYLHEIDGARQIGMKLVSHIDCR</sequence>
<reference evidence="3" key="1">
    <citation type="submission" date="2020-04" db="EMBL/GenBank/DDBJ databases">
        <title>Draft genome resource of the tomato pathogen Pseudocercospora fuligena.</title>
        <authorList>
            <person name="Zaccaron A."/>
        </authorList>
    </citation>
    <scope>NUCLEOTIDE SEQUENCE</scope>
    <source>
        <strain evidence="3">PF001</strain>
    </source>
</reference>
<evidence type="ECO:0000313" key="4">
    <source>
        <dbReference type="Proteomes" id="UP000660729"/>
    </source>
</evidence>
<gene>
    <name evidence="3" type="ORF">HII31_07518</name>
</gene>
<dbReference type="Proteomes" id="UP000660729">
    <property type="component" value="Unassembled WGS sequence"/>
</dbReference>
<protein>
    <submittedName>
        <fullName evidence="3">L-threonate dehydrogenase</fullName>
    </submittedName>
</protein>
<evidence type="ECO:0000259" key="2">
    <source>
        <dbReference type="Pfam" id="PF14833"/>
    </source>
</evidence>
<name>A0A8H6VG69_9PEZI</name>
<proteinExistence type="predicted"/>
<dbReference type="AlphaFoldDB" id="A0A8H6VG69"/>
<dbReference type="PANTHER" id="PTHR43060:SF17">
    <property type="entry name" value="L-THREONATE DEHYDROGENASE"/>
    <property type="match status" value="1"/>
</dbReference>
<feature type="domain" description="3-hydroxyisobutyrate dehydrogenase-like NAD-binding" evidence="2">
    <location>
        <begin position="184"/>
        <end position="304"/>
    </location>
</feature>
<keyword evidence="4" id="KW-1185">Reference proteome</keyword>
<dbReference type="SUPFAM" id="SSF48179">
    <property type="entry name" value="6-phosphogluconate dehydrogenase C-terminal domain-like"/>
    <property type="match status" value="2"/>
</dbReference>
<dbReference type="GO" id="GO:0050661">
    <property type="term" value="F:NADP binding"/>
    <property type="evidence" value="ECO:0007669"/>
    <property type="project" value="InterPro"/>
</dbReference>
<dbReference type="Gene3D" id="1.10.1040.10">
    <property type="entry name" value="N-(1-d-carboxylethyl)-l-norvaline Dehydrogenase, domain 2"/>
    <property type="match status" value="2"/>
</dbReference>
<dbReference type="InterPro" id="IPR036291">
    <property type="entry name" value="NAD(P)-bd_dom_sf"/>
</dbReference>
<accession>A0A8H6VG69</accession>
<evidence type="ECO:0000259" key="1">
    <source>
        <dbReference type="Pfam" id="PF03446"/>
    </source>
</evidence>
<dbReference type="SUPFAM" id="SSF51735">
    <property type="entry name" value="NAD(P)-binding Rossmann-fold domains"/>
    <property type="match status" value="1"/>
</dbReference>
<dbReference type="Pfam" id="PF03446">
    <property type="entry name" value="NAD_binding_2"/>
    <property type="match status" value="1"/>
</dbReference>
<organism evidence="3 4">
    <name type="scientific">Pseudocercospora fuligena</name>
    <dbReference type="NCBI Taxonomy" id="685502"/>
    <lineage>
        <taxon>Eukaryota</taxon>
        <taxon>Fungi</taxon>
        <taxon>Dikarya</taxon>
        <taxon>Ascomycota</taxon>
        <taxon>Pezizomycotina</taxon>
        <taxon>Dothideomycetes</taxon>
        <taxon>Dothideomycetidae</taxon>
        <taxon>Mycosphaerellales</taxon>
        <taxon>Mycosphaerellaceae</taxon>
        <taxon>Pseudocercospora</taxon>
    </lineage>
</organism>